<reference evidence="1 2" key="1">
    <citation type="journal article" date="2017" name="Nat. Commun.">
        <title>Genome assembly with in vitro proximity ligation data and whole-genome triplication in lettuce.</title>
        <authorList>
            <person name="Reyes-Chin-Wo S."/>
            <person name="Wang Z."/>
            <person name="Yang X."/>
            <person name="Kozik A."/>
            <person name="Arikit S."/>
            <person name="Song C."/>
            <person name="Xia L."/>
            <person name="Froenicke L."/>
            <person name="Lavelle D.O."/>
            <person name="Truco M.J."/>
            <person name="Xia R."/>
            <person name="Zhu S."/>
            <person name="Xu C."/>
            <person name="Xu H."/>
            <person name="Xu X."/>
            <person name="Cox K."/>
            <person name="Korf I."/>
            <person name="Meyers B.C."/>
            <person name="Michelmore R.W."/>
        </authorList>
    </citation>
    <scope>NUCLEOTIDE SEQUENCE [LARGE SCALE GENOMIC DNA]</scope>
    <source>
        <strain evidence="2">cv. Salinas</strain>
        <tissue evidence="1">Seedlings</tissue>
    </source>
</reference>
<comment type="caution">
    <text evidence="1">The sequence shown here is derived from an EMBL/GenBank/DDBJ whole genome shotgun (WGS) entry which is preliminary data.</text>
</comment>
<name>A0A9R1VPJ4_LACSA</name>
<accession>A0A9R1VPJ4</accession>
<gene>
    <name evidence="1" type="ORF">LSAT_V11C400176120</name>
</gene>
<protein>
    <submittedName>
        <fullName evidence="1">Uncharacterized protein</fullName>
    </submittedName>
</protein>
<dbReference type="EMBL" id="NBSK02000004">
    <property type="protein sequence ID" value="KAJ0209114.1"/>
    <property type="molecule type" value="Genomic_DNA"/>
</dbReference>
<dbReference type="Proteomes" id="UP000235145">
    <property type="component" value="Unassembled WGS sequence"/>
</dbReference>
<organism evidence="1 2">
    <name type="scientific">Lactuca sativa</name>
    <name type="common">Garden lettuce</name>
    <dbReference type="NCBI Taxonomy" id="4236"/>
    <lineage>
        <taxon>Eukaryota</taxon>
        <taxon>Viridiplantae</taxon>
        <taxon>Streptophyta</taxon>
        <taxon>Embryophyta</taxon>
        <taxon>Tracheophyta</taxon>
        <taxon>Spermatophyta</taxon>
        <taxon>Magnoliopsida</taxon>
        <taxon>eudicotyledons</taxon>
        <taxon>Gunneridae</taxon>
        <taxon>Pentapetalae</taxon>
        <taxon>asterids</taxon>
        <taxon>campanulids</taxon>
        <taxon>Asterales</taxon>
        <taxon>Asteraceae</taxon>
        <taxon>Cichorioideae</taxon>
        <taxon>Cichorieae</taxon>
        <taxon>Lactucinae</taxon>
        <taxon>Lactuca</taxon>
    </lineage>
</organism>
<dbReference type="AlphaFoldDB" id="A0A9R1VPJ4"/>
<evidence type="ECO:0000313" key="1">
    <source>
        <dbReference type="EMBL" id="KAJ0209114.1"/>
    </source>
</evidence>
<keyword evidence="2" id="KW-1185">Reference proteome</keyword>
<proteinExistence type="predicted"/>
<evidence type="ECO:0000313" key="2">
    <source>
        <dbReference type="Proteomes" id="UP000235145"/>
    </source>
</evidence>
<sequence>MFIIASNKDPESSKKHEDIKQPSLLPLQEKLSGNWFSQFHGIERELESNSILIFLLDTRYQTMEKIQNKQNYDIMYLQGNSYGKKKK</sequence>